<sequence length="229" mass="26064">MKILKIAVRQRVTKERIYNEEEEAGLAALRTFNKRREQANNDDRDSSDSDQVIHTSHSNADNSSTRVQECDTLGQDNDSDDTNQSDNNDNYSLPKKRRNVDYGATFGSAFCEFQVKSLARAATGLGLCVESDLYELLALNNIIILKPDGYSKAAREHFEKHGNLLDQVHKLVMSKIKRRSQHATFSRELDYCQAAKDIEVNKGARWKCSRKLIELTEGRSDPETAAHWR</sequence>
<evidence type="ECO:0000256" key="1">
    <source>
        <dbReference type="SAM" id="MobiDB-lite"/>
    </source>
</evidence>
<dbReference type="Proteomes" id="UP000646827">
    <property type="component" value="Unassembled WGS sequence"/>
</dbReference>
<gene>
    <name evidence="2" type="ORF">INT45_009364</name>
</gene>
<proteinExistence type="predicted"/>
<accession>A0A8H7VM26</accession>
<protein>
    <submittedName>
        <fullName evidence="2">Uncharacterized protein</fullName>
    </submittedName>
</protein>
<name>A0A8H7VM26_9FUNG</name>
<dbReference type="AlphaFoldDB" id="A0A8H7VM26"/>
<comment type="caution">
    <text evidence="2">The sequence shown here is derived from an EMBL/GenBank/DDBJ whole genome shotgun (WGS) entry which is preliminary data.</text>
</comment>
<organism evidence="2 3">
    <name type="scientific">Circinella minor</name>
    <dbReference type="NCBI Taxonomy" id="1195481"/>
    <lineage>
        <taxon>Eukaryota</taxon>
        <taxon>Fungi</taxon>
        <taxon>Fungi incertae sedis</taxon>
        <taxon>Mucoromycota</taxon>
        <taxon>Mucoromycotina</taxon>
        <taxon>Mucoromycetes</taxon>
        <taxon>Mucorales</taxon>
        <taxon>Lichtheimiaceae</taxon>
        <taxon>Circinella</taxon>
    </lineage>
</organism>
<dbReference type="OrthoDB" id="2289577at2759"/>
<feature type="compositionally biased region" description="Polar residues" evidence="1">
    <location>
        <begin position="52"/>
        <end position="67"/>
    </location>
</feature>
<evidence type="ECO:0000313" key="3">
    <source>
        <dbReference type="Proteomes" id="UP000646827"/>
    </source>
</evidence>
<keyword evidence="3" id="KW-1185">Reference proteome</keyword>
<reference evidence="2 3" key="1">
    <citation type="submission" date="2020-12" db="EMBL/GenBank/DDBJ databases">
        <title>Metabolic potential, ecology and presence of endohyphal bacteria is reflected in genomic diversity of Mucoromycotina.</title>
        <authorList>
            <person name="Muszewska A."/>
            <person name="Okrasinska A."/>
            <person name="Steczkiewicz K."/>
            <person name="Drgas O."/>
            <person name="Orlowska M."/>
            <person name="Perlinska-Lenart U."/>
            <person name="Aleksandrzak-Piekarczyk T."/>
            <person name="Szatraj K."/>
            <person name="Zielenkiewicz U."/>
            <person name="Pilsyk S."/>
            <person name="Malc E."/>
            <person name="Mieczkowski P."/>
            <person name="Kruszewska J.S."/>
            <person name="Biernat P."/>
            <person name="Pawlowska J."/>
        </authorList>
    </citation>
    <scope>NUCLEOTIDE SEQUENCE [LARGE SCALE GENOMIC DNA]</scope>
    <source>
        <strain evidence="2 3">CBS 142.35</strain>
    </source>
</reference>
<feature type="region of interest" description="Disordered" evidence="1">
    <location>
        <begin position="37"/>
        <end position="96"/>
    </location>
</feature>
<feature type="compositionally biased region" description="Basic and acidic residues" evidence="1">
    <location>
        <begin position="37"/>
        <end position="47"/>
    </location>
</feature>
<dbReference type="EMBL" id="JAEPRB010000052">
    <property type="protein sequence ID" value="KAG2223912.1"/>
    <property type="molecule type" value="Genomic_DNA"/>
</dbReference>
<evidence type="ECO:0000313" key="2">
    <source>
        <dbReference type="EMBL" id="KAG2223912.1"/>
    </source>
</evidence>